<dbReference type="InterPro" id="IPR051450">
    <property type="entry name" value="Gfo/Idh/MocA_Oxidoreductases"/>
</dbReference>
<proteinExistence type="predicted"/>
<dbReference type="Proteomes" id="UP000006860">
    <property type="component" value="Chromosome"/>
</dbReference>
<dbReference type="AlphaFoldDB" id="F0SHV3"/>
<name>F0SHV3_RUBBR</name>
<dbReference type="Gene3D" id="3.30.360.10">
    <property type="entry name" value="Dihydrodipicolinate Reductase, domain 2"/>
    <property type="match status" value="1"/>
</dbReference>
<sequence length="354" mass="38888">MTSPSEFAPVRVAVVGVGALGRHHARILAGLPGVSLVAVVDPNEEQGRAVAEQHNTTWLADYREAIPICDALSIVAPTFLHHEIASACLEQGRDLLVEKPLTADLGQAERLIDLAQEHDCILQVGHIERFNPAFELLSEALSSVPRYIRAERLSPFPFRSLDIGAIHDLMIHDIELTLHLAGALPTRVEATGSKIMGAHEDMVQARLVFPDGCIADLTASRVNPDARRQIQVWSSTESLFADLQTRTVQVQRPTSTLLEGPAMETRMRAGEDVADLKTRVFGEFIETEELQGAATDQLTAELSEFVDCIRRREQPRVTGETGRDAVHVAEQILEALERNCVNVRPEIDGTKQVA</sequence>
<dbReference type="Gene3D" id="3.40.50.720">
    <property type="entry name" value="NAD(P)-binding Rossmann-like Domain"/>
    <property type="match status" value="1"/>
</dbReference>
<accession>F0SHV3</accession>
<dbReference type="KEGG" id="pbs:Plabr_1979"/>
<dbReference type="OrthoDB" id="9815825at2"/>
<gene>
    <name evidence="3" type="ordered locus">Plabr_1979</name>
</gene>
<dbReference type="RefSeq" id="WP_013628308.1">
    <property type="nucleotide sequence ID" value="NC_015174.1"/>
</dbReference>
<feature type="domain" description="GFO/IDH/MocA-like oxidoreductase" evidence="2">
    <location>
        <begin position="162"/>
        <end position="236"/>
    </location>
</feature>
<dbReference type="InterPro" id="IPR036291">
    <property type="entry name" value="NAD(P)-bd_dom_sf"/>
</dbReference>
<dbReference type="Pfam" id="PF01408">
    <property type="entry name" value="GFO_IDH_MocA"/>
    <property type="match status" value="1"/>
</dbReference>
<evidence type="ECO:0000259" key="1">
    <source>
        <dbReference type="Pfam" id="PF01408"/>
    </source>
</evidence>
<dbReference type="PANTHER" id="PTHR43377">
    <property type="entry name" value="BILIVERDIN REDUCTASE A"/>
    <property type="match status" value="1"/>
</dbReference>
<evidence type="ECO:0000313" key="3">
    <source>
        <dbReference type="EMBL" id="ADY59583.1"/>
    </source>
</evidence>
<evidence type="ECO:0000259" key="2">
    <source>
        <dbReference type="Pfam" id="PF22725"/>
    </source>
</evidence>
<dbReference type="InterPro" id="IPR000683">
    <property type="entry name" value="Gfo/Idh/MocA-like_OxRdtase_N"/>
</dbReference>
<dbReference type="Pfam" id="PF22725">
    <property type="entry name" value="GFO_IDH_MocA_C3"/>
    <property type="match status" value="1"/>
</dbReference>
<reference evidence="4" key="1">
    <citation type="submission" date="2011-02" db="EMBL/GenBank/DDBJ databases">
        <title>The complete genome of Planctomyces brasiliensis DSM 5305.</title>
        <authorList>
            <person name="Lucas S."/>
            <person name="Copeland A."/>
            <person name="Lapidus A."/>
            <person name="Bruce D."/>
            <person name="Goodwin L."/>
            <person name="Pitluck S."/>
            <person name="Kyrpides N."/>
            <person name="Mavromatis K."/>
            <person name="Pagani I."/>
            <person name="Ivanova N."/>
            <person name="Ovchinnikova G."/>
            <person name="Lu M."/>
            <person name="Detter J.C."/>
            <person name="Han C."/>
            <person name="Land M."/>
            <person name="Hauser L."/>
            <person name="Markowitz V."/>
            <person name="Cheng J.-F."/>
            <person name="Hugenholtz P."/>
            <person name="Woyke T."/>
            <person name="Wu D."/>
            <person name="Tindall B."/>
            <person name="Pomrenke H.G."/>
            <person name="Brambilla E."/>
            <person name="Klenk H.-P."/>
            <person name="Eisen J.A."/>
        </authorList>
    </citation>
    <scope>NUCLEOTIDE SEQUENCE [LARGE SCALE GENOMIC DNA]</scope>
    <source>
        <strain evidence="4">ATCC 49424 / DSM 5305 / JCM 21570 / NBRC 103401 / IFAM 1448</strain>
    </source>
</reference>
<dbReference type="eggNOG" id="COG0673">
    <property type="taxonomic scope" value="Bacteria"/>
</dbReference>
<dbReference type="GO" id="GO:0000166">
    <property type="term" value="F:nucleotide binding"/>
    <property type="evidence" value="ECO:0007669"/>
    <property type="project" value="InterPro"/>
</dbReference>
<dbReference type="PANTHER" id="PTHR43377:SF1">
    <property type="entry name" value="BILIVERDIN REDUCTASE A"/>
    <property type="match status" value="1"/>
</dbReference>
<dbReference type="EMBL" id="CP002546">
    <property type="protein sequence ID" value="ADY59583.1"/>
    <property type="molecule type" value="Genomic_DNA"/>
</dbReference>
<keyword evidence="4" id="KW-1185">Reference proteome</keyword>
<dbReference type="HOGENOM" id="CLU_023194_10_0_0"/>
<evidence type="ECO:0000313" key="4">
    <source>
        <dbReference type="Proteomes" id="UP000006860"/>
    </source>
</evidence>
<dbReference type="SUPFAM" id="SSF55347">
    <property type="entry name" value="Glyceraldehyde-3-phosphate dehydrogenase-like, C-terminal domain"/>
    <property type="match status" value="1"/>
</dbReference>
<dbReference type="InterPro" id="IPR055170">
    <property type="entry name" value="GFO_IDH_MocA-like_dom"/>
</dbReference>
<dbReference type="SUPFAM" id="SSF51735">
    <property type="entry name" value="NAD(P)-binding Rossmann-fold domains"/>
    <property type="match status" value="1"/>
</dbReference>
<feature type="domain" description="Gfo/Idh/MocA-like oxidoreductase N-terminal" evidence="1">
    <location>
        <begin position="10"/>
        <end position="126"/>
    </location>
</feature>
<protein>
    <submittedName>
        <fullName evidence="3">Oxidoreductase domain protein</fullName>
    </submittedName>
</protein>
<dbReference type="STRING" id="756272.Plabr_1979"/>
<organism evidence="3 4">
    <name type="scientific">Rubinisphaera brasiliensis (strain ATCC 49424 / DSM 5305 / JCM 21570 / IAM 15109 / NBRC 103401 / IFAM 1448)</name>
    <name type="common">Planctomyces brasiliensis</name>
    <dbReference type="NCBI Taxonomy" id="756272"/>
    <lineage>
        <taxon>Bacteria</taxon>
        <taxon>Pseudomonadati</taxon>
        <taxon>Planctomycetota</taxon>
        <taxon>Planctomycetia</taxon>
        <taxon>Planctomycetales</taxon>
        <taxon>Planctomycetaceae</taxon>
        <taxon>Rubinisphaera</taxon>
    </lineage>
</organism>